<dbReference type="GO" id="GO:0016042">
    <property type="term" value="P:lipid catabolic process"/>
    <property type="evidence" value="ECO:0007669"/>
    <property type="project" value="UniProtKB-UniRule"/>
</dbReference>
<dbReference type="InParanoid" id="A0A2G4YPM2"/>
<dbReference type="Gene3D" id="2.40.160.50">
    <property type="entry name" value="membrane protein fhac: a member of the omp85/tpsb transporter family"/>
    <property type="match status" value="1"/>
</dbReference>
<name>A0A2G4YPM2_9PROT</name>
<keyword evidence="2 4" id="KW-0442">Lipid degradation</keyword>
<sequence>MNFMSKIRKVTGIHVILVLCLLFIRGGTDFAFATSPGHKTSDAKPKIGLVLSGGGARGAAHIGVLKVLEEQGITIDMISGTSMGAVVGGLYASGYSAAEIEKIAEDIDWQTIFDDNTRREDRLFRQKRIKDDRLMKFKLGFKDGKIIFPKGLIKGQKLLLELKKHTYPVQHIEKFDNLPIPFRAVATDIERGTPVILDQGDLGLAIFSSMSIPALLPPVEVEGRLLVDGGVANNLPIDLVRKMGAEIIIVVDVSSPLLKKDDLDSVLSVTNQLIRLLGRNNSLRQLDDLKSSGLKHIIIRPDLTDIETGDFLKVSDAIPRGEAAARAVQDQLAAFGKERPLHLVTPNLDPVIEFIKVDNRTGLSDKVILRYLDIKPGFPLSPETLNERIARVYGLDVFERVTYEIIEENGETGLLVTATESSIGSNHIRFGLILSDNLKGDSSYSLLSSLTLTELTDLGAEARFDAEIGDEMLLSGEYYQPVTVFSNLFLSSKATIGAYNRTVFEGLQVDNRQRVSYVELNGFGGIQLGSWGEAKLGMVRRWLRVRERDDQLDFFGGEKFISTGWNAQFNADTLDRISFPRNGARVSLSYYGGRKILGGDNRFDLIHGRGRYVKSLGKHTFDFTVEAGGTYNQQGAIIAPFSLGGFQRLSGLSRDRLSGGFIGYGALRYHYRLTNDQINIIDLPIYLGASLETGNTWDRMGDISLSNMIFGGSVFVGVESPIGPIYFGLGVADNNSQSLYFSLGQSF</sequence>
<dbReference type="Proteomes" id="UP000229730">
    <property type="component" value="Unassembled WGS sequence"/>
</dbReference>
<feature type="short sequence motif" description="GXGXXG" evidence="4">
    <location>
        <begin position="53"/>
        <end position="58"/>
    </location>
</feature>
<accession>A0A2G4YPM2</accession>
<dbReference type="GO" id="GO:0016787">
    <property type="term" value="F:hydrolase activity"/>
    <property type="evidence" value="ECO:0007669"/>
    <property type="project" value="UniProtKB-UniRule"/>
</dbReference>
<evidence type="ECO:0000313" key="6">
    <source>
        <dbReference type="EMBL" id="PHZ83406.1"/>
    </source>
</evidence>
<dbReference type="PANTHER" id="PTHR14226:SF29">
    <property type="entry name" value="NEUROPATHY TARGET ESTERASE SWS"/>
    <property type="match status" value="1"/>
</dbReference>
<keyword evidence="1 4" id="KW-0378">Hydrolase</keyword>
<dbReference type="Pfam" id="PF01734">
    <property type="entry name" value="Patatin"/>
    <property type="match status" value="1"/>
</dbReference>
<dbReference type="AlphaFoldDB" id="A0A2G4YPM2"/>
<feature type="active site" description="Proton acceptor" evidence="4">
    <location>
        <position position="228"/>
    </location>
</feature>
<keyword evidence="3 4" id="KW-0443">Lipid metabolism</keyword>
<proteinExistence type="predicted"/>
<evidence type="ECO:0000313" key="7">
    <source>
        <dbReference type="Proteomes" id="UP000229730"/>
    </source>
</evidence>
<gene>
    <name evidence="6" type="ORF">CRD36_17760</name>
</gene>
<dbReference type="CDD" id="cd07205">
    <property type="entry name" value="Pat_PNPLA6_PNPLA7_NTE1_like"/>
    <property type="match status" value="1"/>
</dbReference>
<feature type="short sequence motif" description="DGA/G" evidence="4">
    <location>
        <begin position="228"/>
        <end position="230"/>
    </location>
</feature>
<dbReference type="SUPFAM" id="SSF52151">
    <property type="entry name" value="FabD/lysophospholipase-like"/>
    <property type="match status" value="1"/>
</dbReference>
<dbReference type="Gene3D" id="3.40.1090.10">
    <property type="entry name" value="Cytosolic phospholipase A2 catalytic domain"/>
    <property type="match status" value="2"/>
</dbReference>
<keyword evidence="7" id="KW-1185">Reference proteome</keyword>
<evidence type="ECO:0000259" key="5">
    <source>
        <dbReference type="PROSITE" id="PS51635"/>
    </source>
</evidence>
<evidence type="ECO:0000256" key="2">
    <source>
        <dbReference type="ARBA" id="ARBA00022963"/>
    </source>
</evidence>
<dbReference type="PANTHER" id="PTHR14226">
    <property type="entry name" value="NEUROPATHY TARGET ESTERASE/SWISS CHEESE D.MELANOGASTER"/>
    <property type="match status" value="1"/>
</dbReference>
<feature type="active site" description="Nucleophile" evidence="4">
    <location>
        <position position="82"/>
    </location>
</feature>
<comment type="caution">
    <text evidence="6">The sequence shown here is derived from an EMBL/GenBank/DDBJ whole genome shotgun (WGS) entry which is preliminary data.</text>
</comment>
<evidence type="ECO:0000256" key="4">
    <source>
        <dbReference type="PROSITE-ProRule" id="PRU01161"/>
    </source>
</evidence>
<feature type="short sequence motif" description="GXSXG" evidence="4">
    <location>
        <begin position="80"/>
        <end position="84"/>
    </location>
</feature>
<dbReference type="EMBL" id="PDEM01000033">
    <property type="protein sequence ID" value="PHZ83406.1"/>
    <property type="molecule type" value="Genomic_DNA"/>
</dbReference>
<dbReference type="PROSITE" id="PS51635">
    <property type="entry name" value="PNPLA"/>
    <property type="match status" value="1"/>
</dbReference>
<reference evidence="6 7" key="1">
    <citation type="submission" date="2017-10" db="EMBL/GenBank/DDBJ databases">
        <title>Frigbacter circumglobatus gen. nov. sp. nov., isolated from sediment cultured in situ.</title>
        <authorList>
            <person name="Zhao Z."/>
        </authorList>
    </citation>
    <scope>NUCLEOTIDE SEQUENCE [LARGE SCALE GENOMIC DNA]</scope>
    <source>
        <strain evidence="6 7">ZYL</strain>
    </source>
</reference>
<evidence type="ECO:0000256" key="1">
    <source>
        <dbReference type="ARBA" id="ARBA00022801"/>
    </source>
</evidence>
<protein>
    <recommendedName>
        <fullName evidence="5">PNPLA domain-containing protein</fullName>
    </recommendedName>
</protein>
<evidence type="ECO:0000256" key="3">
    <source>
        <dbReference type="ARBA" id="ARBA00023098"/>
    </source>
</evidence>
<dbReference type="InterPro" id="IPR016035">
    <property type="entry name" value="Acyl_Trfase/lysoPLipase"/>
</dbReference>
<dbReference type="Gene3D" id="3.10.20.310">
    <property type="entry name" value="membrane protein fhac"/>
    <property type="match status" value="1"/>
</dbReference>
<dbReference type="InterPro" id="IPR050301">
    <property type="entry name" value="NTE"/>
</dbReference>
<dbReference type="InterPro" id="IPR002641">
    <property type="entry name" value="PNPLA_dom"/>
</dbReference>
<organism evidence="6 7">
    <name type="scientific">Paremcibacter congregatus</name>
    <dbReference type="NCBI Taxonomy" id="2043170"/>
    <lineage>
        <taxon>Bacteria</taxon>
        <taxon>Pseudomonadati</taxon>
        <taxon>Pseudomonadota</taxon>
        <taxon>Alphaproteobacteria</taxon>
        <taxon>Emcibacterales</taxon>
        <taxon>Emcibacteraceae</taxon>
        <taxon>Paremcibacter</taxon>
    </lineage>
</organism>
<feature type="domain" description="PNPLA" evidence="5">
    <location>
        <begin position="49"/>
        <end position="241"/>
    </location>
</feature>
<dbReference type="OrthoDB" id="5290098at2"/>